<evidence type="ECO:0000313" key="3">
    <source>
        <dbReference type="Proteomes" id="UP001164286"/>
    </source>
</evidence>
<protein>
    <submittedName>
        <fullName evidence="2">Uncharacterized protein</fullName>
    </submittedName>
</protein>
<feature type="compositionally biased region" description="Basic residues" evidence="1">
    <location>
        <begin position="13"/>
        <end position="22"/>
    </location>
</feature>
<proteinExistence type="predicted"/>
<keyword evidence="3" id="KW-1185">Reference proteome</keyword>
<dbReference type="RefSeq" id="XP_052941666.1">
    <property type="nucleotide sequence ID" value="XM_053091596.1"/>
</dbReference>
<evidence type="ECO:0000313" key="2">
    <source>
        <dbReference type="EMBL" id="KAI9631889.1"/>
    </source>
</evidence>
<reference evidence="2" key="1">
    <citation type="journal article" date="2022" name="G3 (Bethesda)">
        <title>High quality genome of the basidiomycete yeast Dioszegia hungarica PDD-24b-2 isolated from cloud water.</title>
        <authorList>
            <person name="Jarrige D."/>
            <person name="Haridas S."/>
            <person name="Bleykasten-Grosshans C."/>
            <person name="Joly M."/>
            <person name="Nadalig T."/>
            <person name="Sancelme M."/>
            <person name="Vuilleumier S."/>
            <person name="Grigoriev I.V."/>
            <person name="Amato P."/>
            <person name="Bringel F."/>
        </authorList>
    </citation>
    <scope>NUCLEOTIDE SEQUENCE</scope>
    <source>
        <strain evidence="2">PDD-24b-2</strain>
    </source>
</reference>
<dbReference type="AlphaFoldDB" id="A0AA38LRU2"/>
<dbReference type="GeneID" id="77730801"/>
<sequence length="197" mass="21809">MISSYATVAHQSIARHRHRRPRGTPEELPDFGRSMHVLGTVSQLAIRFGSRTRWTLDDSPEADWADVVLSILGQIHKVIAIRDSSLGQFEAGEAPYRDIAMLEIYNSTNRFTPEKLFSRIDELPLAGGNLGLSFSGYGAGDTTTHTLSKGEQRRLCHQLGEHLQAYMRERSGLGDEVVWRPSFETPVCAACGTGGPR</sequence>
<comment type="caution">
    <text evidence="2">The sequence shown here is derived from an EMBL/GenBank/DDBJ whole genome shotgun (WGS) entry which is preliminary data.</text>
</comment>
<accession>A0AA38LRU2</accession>
<name>A0AA38LRU2_9TREE</name>
<dbReference type="EMBL" id="JAKWFO010000016">
    <property type="protein sequence ID" value="KAI9631889.1"/>
    <property type="molecule type" value="Genomic_DNA"/>
</dbReference>
<feature type="compositionally biased region" description="Polar residues" evidence="1">
    <location>
        <begin position="1"/>
        <end position="10"/>
    </location>
</feature>
<organism evidence="2 3">
    <name type="scientific">Dioszegia hungarica</name>
    <dbReference type="NCBI Taxonomy" id="4972"/>
    <lineage>
        <taxon>Eukaryota</taxon>
        <taxon>Fungi</taxon>
        <taxon>Dikarya</taxon>
        <taxon>Basidiomycota</taxon>
        <taxon>Agaricomycotina</taxon>
        <taxon>Tremellomycetes</taxon>
        <taxon>Tremellales</taxon>
        <taxon>Bulleribasidiaceae</taxon>
        <taxon>Dioszegia</taxon>
    </lineage>
</organism>
<evidence type="ECO:0000256" key="1">
    <source>
        <dbReference type="SAM" id="MobiDB-lite"/>
    </source>
</evidence>
<feature type="region of interest" description="Disordered" evidence="1">
    <location>
        <begin position="1"/>
        <end position="29"/>
    </location>
</feature>
<dbReference type="Proteomes" id="UP001164286">
    <property type="component" value="Unassembled WGS sequence"/>
</dbReference>
<gene>
    <name evidence="2" type="ORF">MKK02DRAFT_41521</name>
</gene>